<name>A0A2P2K4T3_RHIMU</name>
<dbReference type="AlphaFoldDB" id="A0A2P2K4T3"/>
<sequence>MKRSCCPVQLPNYKICKCSNYSVYGTDNCPRISKSWSVSRNLTSVVVIV</sequence>
<organism evidence="1">
    <name type="scientific">Rhizophora mucronata</name>
    <name type="common">Asiatic mangrove</name>
    <dbReference type="NCBI Taxonomy" id="61149"/>
    <lineage>
        <taxon>Eukaryota</taxon>
        <taxon>Viridiplantae</taxon>
        <taxon>Streptophyta</taxon>
        <taxon>Embryophyta</taxon>
        <taxon>Tracheophyta</taxon>
        <taxon>Spermatophyta</taxon>
        <taxon>Magnoliopsida</taxon>
        <taxon>eudicotyledons</taxon>
        <taxon>Gunneridae</taxon>
        <taxon>Pentapetalae</taxon>
        <taxon>rosids</taxon>
        <taxon>fabids</taxon>
        <taxon>Malpighiales</taxon>
        <taxon>Rhizophoraceae</taxon>
        <taxon>Rhizophora</taxon>
    </lineage>
</organism>
<accession>A0A2P2K4T3</accession>
<dbReference type="EMBL" id="GGEC01020243">
    <property type="protein sequence ID" value="MBX00727.1"/>
    <property type="molecule type" value="Transcribed_RNA"/>
</dbReference>
<proteinExistence type="predicted"/>
<evidence type="ECO:0000313" key="1">
    <source>
        <dbReference type="EMBL" id="MBX00727.1"/>
    </source>
</evidence>
<reference evidence="1" key="1">
    <citation type="submission" date="2018-02" db="EMBL/GenBank/DDBJ databases">
        <title>Rhizophora mucronata_Transcriptome.</title>
        <authorList>
            <person name="Meera S.P."/>
            <person name="Sreeshan A."/>
            <person name="Augustine A."/>
        </authorList>
    </citation>
    <scope>NUCLEOTIDE SEQUENCE</scope>
    <source>
        <tissue evidence="1">Leaf</tissue>
    </source>
</reference>
<protein>
    <submittedName>
        <fullName evidence="1">Disease resistance protein RGA2-like</fullName>
    </submittedName>
</protein>